<dbReference type="AlphaFoldDB" id="A0A1S6HKQ9"/>
<dbReference type="InterPro" id="IPR037522">
    <property type="entry name" value="HD_GYP_dom"/>
</dbReference>
<dbReference type="Gene3D" id="3.40.50.2300">
    <property type="match status" value="1"/>
</dbReference>
<gene>
    <name evidence="4" type="ORF">Sps_00927</name>
</gene>
<dbReference type="EMBL" id="CP014782">
    <property type="protein sequence ID" value="AQS36116.1"/>
    <property type="molecule type" value="Genomic_DNA"/>
</dbReference>
<dbReference type="PANTHER" id="PTHR45228">
    <property type="entry name" value="CYCLIC DI-GMP PHOSPHODIESTERASE TM_0186-RELATED"/>
    <property type="match status" value="1"/>
</dbReference>
<dbReference type="KEGG" id="spsw:Sps_00927"/>
<dbReference type="InterPro" id="IPR021800">
    <property type="entry name" value="DUF3369"/>
</dbReference>
<dbReference type="GO" id="GO:0008081">
    <property type="term" value="F:phosphoric diester hydrolase activity"/>
    <property type="evidence" value="ECO:0007669"/>
    <property type="project" value="UniProtKB-ARBA"/>
</dbReference>
<feature type="domain" description="HD-GYP" evidence="3">
    <location>
        <begin position="324"/>
        <end position="521"/>
    </location>
</feature>
<evidence type="ECO:0000259" key="2">
    <source>
        <dbReference type="PROSITE" id="PS50110"/>
    </source>
</evidence>
<dbReference type="Proteomes" id="UP000189545">
    <property type="component" value="Chromosome"/>
</dbReference>
<feature type="domain" description="Response regulatory" evidence="2">
    <location>
        <begin position="28"/>
        <end position="144"/>
    </location>
</feature>
<dbReference type="PROSITE" id="PS50110">
    <property type="entry name" value="RESPONSE_REGULATORY"/>
    <property type="match status" value="1"/>
</dbReference>
<dbReference type="STRING" id="225848.Sps_00927"/>
<feature type="modified residue" description="4-aspartylphosphate" evidence="1">
    <location>
        <position position="83"/>
    </location>
</feature>
<evidence type="ECO:0000256" key="1">
    <source>
        <dbReference type="PROSITE-ProRule" id="PRU00169"/>
    </source>
</evidence>
<dbReference type="CDD" id="cd00077">
    <property type="entry name" value="HDc"/>
    <property type="match status" value="1"/>
</dbReference>
<name>A0A1S6HKQ9_9GAMM</name>
<dbReference type="RefSeq" id="WP_077751446.1">
    <property type="nucleotide sequence ID" value="NZ_CP014782.1"/>
</dbReference>
<dbReference type="PANTHER" id="PTHR45228:SF9">
    <property type="entry name" value="3'3'-CGAMP-SPECIFIC PHOSPHODIESTERASE 2"/>
    <property type="match status" value="1"/>
</dbReference>
<dbReference type="GO" id="GO:0000160">
    <property type="term" value="P:phosphorelay signal transduction system"/>
    <property type="evidence" value="ECO:0007669"/>
    <property type="project" value="InterPro"/>
</dbReference>
<accession>A0A1S6HKQ9</accession>
<dbReference type="InterPro" id="IPR003607">
    <property type="entry name" value="HD/PDEase_dom"/>
</dbReference>
<protein>
    <submittedName>
        <fullName evidence="4">Response regulator containing a CheY-like receiver domain and an HD-GYP domain</fullName>
    </submittedName>
</protein>
<proteinExistence type="predicted"/>
<evidence type="ECO:0000313" key="5">
    <source>
        <dbReference type="Proteomes" id="UP000189545"/>
    </source>
</evidence>
<dbReference type="PROSITE" id="PS51832">
    <property type="entry name" value="HD_GYP"/>
    <property type="match status" value="1"/>
</dbReference>
<evidence type="ECO:0000313" key="4">
    <source>
        <dbReference type="EMBL" id="AQS36116.1"/>
    </source>
</evidence>
<dbReference type="OrthoDB" id="9787688at2"/>
<organism evidence="4 5">
    <name type="scientific">Shewanella psychrophila</name>
    <dbReference type="NCBI Taxonomy" id="225848"/>
    <lineage>
        <taxon>Bacteria</taxon>
        <taxon>Pseudomonadati</taxon>
        <taxon>Pseudomonadota</taxon>
        <taxon>Gammaproteobacteria</taxon>
        <taxon>Alteromonadales</taxon>
        <taxon>Shewanellaceae</taxon>
        <taxon>Shewanella</taxon>
    </lineage>
</organism>
<dbReference type="Gene3D" id="1.10.3210.10">
    <property type="entry name" value="Hypothetical protein af1432"/>
    <property type="match status" value="1"/>
</dbReference>
<dbReference type="SMART" id="SM00471">
    <property type="entry name" value="HDc"/>
    <property type="match status" value="1"/>
</dbReference>
<evidence type="ECO:0000259" key="3">
    <source>
        <dbReference type="PROSITE" id="PS51832"/>
    </source>
</evidence>
<dbReference type="SUPFAM" id="SSF52172">
    <property type="entry name" value="CheY-like"/>
    <property type="match status" value="1"/>
</dbReference>
<keyword evidence="5" id="KW-1185">Reference proteome</keyword>
<dbReference type="InterPro" id="IPR001789">
    <property type="entry name" value="Sig_transdc_resp-reg_receiver"/>
</dbReference>
<dbReference type="Pfam" id="PF13487">
    <property type="entry name" value="HD_5"/>
    <property type="match status" value="1"/>
</dbReference>
<reference evidence="4 5" key="1">
    <citation type="submission" date="2016-03" db="EMBL/GenBank/DDBJ databases">
        <title>Complete genome sequence of Shewanella psychrophila WP2, a deep sea bacterium isolated from west Pacific sediment.</title>
        <authorList>
            <person name="Xu G."/>
            <person name="Jian H."/>
        </authorList>
    </citation>
    <scope>NUCLEOTIDE SEQUENCE [LARGE SCALE GENOMIC DNA]</scope>
    <source>
        <strain evidence="4 5">WP2</strain>
    </source>
</reference>
<dbReference type="InterPro" id="IPR052020">
    <property type="entry name" value="Cyclic_di-GMP/3'3'-cGAMP_PDE"/>
</dbReference>
<keyword evidence="1" id="KW-0597">Phosphoprotein</keyword>
<sequence length="531" mass="59481">MLIDIAKKSPLFSGKKKTQEVASGPAWRILIVDDEPDVHTVTKLALSRFKLDGRSLEFINAYSGEEAKQILSNEKNVAMAFVDVVMESDHAGLELVKWIREDLKNTAIRLILRTGQPGQAPEEDVIVNYDINDYKAKAELDSRKLVTSVYSALRSYRDIIEIEAARANQVKHRKGLERVLQATSGLFELRTLHNFADGLLTQVANLLNLDTETLLLSCNAIDAMSEDVNTDAMHILAGTGQFSSHHNKPVPEHIKSLLEEALKEKRCLYEEDCFVGYFPAKSGWINLLYMDGISKIDDLDKQLVDIFAINVGVAFENLLLNKELEDTQSELILRLGDVVESRSKEAAYHVKRMAEYCYKLALLSGMEVHEADLIKHASPMHDIGKIATPDAVLLKPGKLDAEEWEIMRQHPAIGYQILANSERPILKAASTIALQHHEKYDGSGYPSGLKGTEIHVFARIVAIADVFDALSHARCYKPAWPIEEVMKVMKEGSGNHFDPELLKVFIDNIDAFTQVKEEYSDQNAELDITAN</sequence>
<dbReference type="InterPro" id="IPR011006">
    <property type="entry name" value="CheY-like_superfamily"/>
</dbReference>
<dbReference type="SUPFAM" id="SSF109604">
    <property type="entry name" value="HD-domain/PDEase-like"/>
    <property type="match status" value="1"/>
</dbReference>
<dbReference type="Pfam" id="PF11849">
    <property type="entry name" value="DUF3369"/>
    <property type="match status" value="1"/>
</dbReference>